<keyword evidence="1" id="KW-0472">Membrane</keyword>
<evidence type="ECO:0000313" key="2">
    <source>
        <dbReference type="EMBL" id="APX96922.1"/>
    </source>
</evidence>
<dbReference type="GeneID" id="30956271"/>
<evidence type="ECO:0000256" key="1">
    <source>
        <dbReference type="SAM" id="Phobius"/>
    </source>
</evidence>
<dbReference type="EMBL" id="FTNP01000002">
    <property type="protein sequence ID" value="SIR63380.1"/>
    <property type="molecule type" value="Genomic_DNA"/>
</dbReference>
<evidence type="ECO:0000313" key="5">
    <source>
        <dbReference type="Proteomes" id="UP000187321"/>
    </source>
</evidence>
<dbReference type="RefSeq" id="WP_076581066.1">
    <property type="nucleotide sequence ID" value="NZ_CP019327.1"/>
</dbReference>
<dbReference type="AlphaFoldDB" id="A0A1N7CIJ1"/>
<dbReference type="STRING" id="588898.BB347_09970"/>
<dbReference type="Proteomes" id="UP000185687">
    <property type="component" value="Unassembled WGS sequence"/>
</dbReference>
<feature type="transmembrane region" description="Helical" evidence="1">
    <location>
        <begin position="24"/>
        <end position="45"/>
    </location>
</feature>
<feature type="transmembrane region" description="Helical" evidence="1">
    <location>
        <begin position="57"/>
        <end position="76"/>
    </location>
</feature>
<evidence type="ECO:0000313" key="4">
    <source>
        <dbReference type="Proteomes" id="UP000185687"/>
    </source>
</evidence>
<protein>
    <submittedName>
        <fullName evidence="3">Uncharacterized protein</fullName>
    </submittedName>
</protein>
<evidence type="ECO:0000313" key="3">
    <source>
        <dbReference type="EMBL" id="SIR63380.1"/>
    </source>
</evidence>
<accession>A0A1N7CIJ1</accession>
<sequence length="109" mass="12054">MGRRETDRIFGYPRRSVVLESTRVAYAVGITAAVMILVVFGVSWLRPAVLEWVDPAISAAVVVIFPIVLALALYIYDRRHERDLVIADAALYVVRPIAAVIRLFRGGGS</sequence>
<gene>
    <name evidence="2" type="ORF">BB347_09970</name>
    <name evidence="3" type="ORF">SAMN05421809_1723</name>
</gene>
<organism evidence="3 4">
    <name type="scientific">Natronorubrum daqingense</name>
    <dbReference type="NCBI Taxonomy" id="588898"/>
    <lineage>
        <taxon>Archaea</taxon>
        <taxon>Methanobacteriati</taxon>
        <taxon>Methanobacteriota</taxon>
        <taxon>Stenosarchaea group</taxon>
        <taxon>Halobacteria</taxon>
        <taxon>Halobacteriales</taxon>
        <taxon>Natrialbaceae</taxon>
        <taxon>Natronorubrum</taxon>
    </lineage>
</organism>
<dbReference type="OrthoDB" id="169678at2157"/>
<proteinExistence type="predicted"/>
<reference evidence="3 4" key="2">
    <citation type="submission" date="2017-01" db="EMBL/GenBank/DDBJ databases">
        <authorList>
            <person name="Mah S.A."/>
            <person name="Swanson W.J."/>
            <person name="Moy G.W."/>
            <person name="Vacquier V.D."/>
        </authorList>
    </citation>
    <scope>NUCLEOTIDE SEQUENCE [LARGE SCALE GENOMIC DNA]</scope>
    <source>
        <strain evidence="3 4">CGMCC 1.8909</strain>
    </source>
</reference>
<name>A0A1N7CIJ1_9EURY</name>
<keyword evidence="4" id="KW-1185">Reference proteome</keyword>
<dbReference type="KEGG" id="hda:BB347_09970"/>
<dbReference type="EMBL" id="CP019327">
    <property type="protein sequence ID" value="APX96922.1"/>
    <property type="molecule type" value="Genomic_DNA"/>
</dbReference>
<keyword evidence="1" id="KW-1133">Transmembrane helix</keyword>
<keyword evidence="1" id="KW-0812">Transmembrane</keyword>
<dbReference type="Proteomes" id="UP000187321">
    <property type="component" value="Chromosome"/>
</dbReference>
<reference evidence="2 5" key="1">
    <citation type="submission" date="2017-01" db="EMBL/GenBank/DDBJ databases">
        <title>Complete genome sequence of Haloterrigena daqingensis type strain (JX313T).</title>
        <authorList>
            <person name="Shuang W."/>
        </authorList>
    </citation>
    <scope>NUCLEOTIDE SEQUENCE [LARGE SCALE GENOMIC DNA]</scope>
    <source>
        <strain evidence="2 5">JX313</strain>
    </source>
</reference>